<dbReference type="OrthoDB" id="8058536at2759"/>
<evidence type="ECO:0000313" key="1">
    <source>
        <dbReference type="EMBL" id="GFT81894.1"/>
    </source>
</evidence>
<name>A0A8X6PUG3_NEPPI</name>
<evidence type="ECO:0000313" key="2">
    <source>
        <dbReference type="Proteomes" id="UP000887013"/>
    </source>
</evidence>
<organism evidence="1 2">
    <name type="scientific">Nephila pilipes</name>
    <name type="common">Giant wood spider</name>
    <name type="synonym">Nephila maculata</name>
    <dbReference type="NCBI Taxonomy" id="299642"/>
    <lineage>
        <taxon>Eukaryota</taxon>
        <taxon>Metazoa</taxon>
        <taxon>Ecdysozoa</taxon>
        <taxon>Arthropoda</taxon>
        <taxon>Chelicerata</taxon>
        <taxon>Arachnida</taxon>
        <taxon>Araneae</taxon>
        <taxon>Araneomorphae</taxon>
        <taxon>Entelegynae</taxon>
        <taxon>Araneoidea</taxon>
        <taxon>Nephilidae</taxon>
        <taxon>Nephila</taxon>
    </lineage>
</organism>
<comment type="caution">
    <text evidence="1">The sequence shown here is derived from an EMBL/GenBank/DDBJ whole genome shotgun (WGS) entry which is preliminary data.</text>
</comment>
<sequence length="108" mass="12958">MYIRDDTIIIYQGRHPVIVHVRVQIYLLIIQFWFKKWKIATNTEKSQAIVFKKGHFRNKLEKFRIFNKRINWCNQVKYLGDLNDKSSPTINTFCQSQKSPESKIQILA</sequence>
<gene>
    <name evidence="1" type="ORF">NPIL_437601</name>
</gene>
<protein>
    <submittedName>
        <fullName evidence="1">Uncharacterized protein</fullName>
    </submittedName>
</protein>
<dbReference type="Proteomes" id="UP000887013">
    <property type="component" value="Unassembled WGS sequence"/>
</dbReference>
<keyword evidence="2" id="KW-1185">Reference proteome</keyword>
<proteinExistence type="predicted"/>
<dbReference type="AlphaFoldDB" id="A0A8X6PUG3"/>
<accession>A0A8X6PUG3</accession>
<dbReference type="EMBL" id="BMAW01023258">
    <property type="protein sequence ID" value="GFT81894.1"/>
    <property type="molecule type" value="Genomic_DNA"/>
</dbReference>
<reference evidence="1" key="1">
    <citation type="submission" date="2020-08" db="EMBL/GenBank/DDBJ databases">
        <title>Multicomponent nature underlies the extraordinary mechanical properties of spider dragline silk.</title>
        <authorList>
            <person name="Kono N."/>
            <person name="Nakamura H."/>
            <person name="Mori M."/>
            <person name="Yoshida Y."/>
            <person name="Ohtoshi R."/>
            <person name="Malay A.D."/>
            <person name="Moran D.A.P."/>
            <person name="Tomita M."/>
            <person name="Numata K."/>
            <person name="Arakawa K."/>
        </authorList>
    </citation>
    <scope>NUCLEOTIDE SEQUENCE</scope>
</reference>